<evidence type="ECO:0000313" key="16">
    <source>
        <dbReference type="EMBL" id="HAB3979880.1"/>
    </source>
</evidence>
<evidence type="ECO:0000313" key="19">
    <source>
        <dbReference type="EMBL" id="HAB4458719.1"/>
    </source>
</evidence>
<evidence type="ECO:0000313" key="33">
    <source>
        <dbReference type="Proteomes" id="UP000230639"/>
    </source>
</evidence>
<dbReference type="EMBL" id="AAIBIC010000003">
    <property type="protein sequence ID" value="ECC3913161.1"/>
    <property type="molecule type" value="Genomic_DNA"/>
</dbReference>
<feature type="signal peptide" evidence="5">
    <location>
        <begin position="1"/>
        <end position="29"/>
    </location>
</feature>
<dbReference type="InterPro" id="IPR008966">
    <property type="entry name" value="Adhesion_dom_sf"/>
</dbReference>
<protein>
    <submittedName>
        <fullName evidence="7 32">Fimbrial protein</fullName>
    </submittedName>
</protein>
<dbReference type="EMBL" id="DAAGOS010000073">
    <property type="protein sequence ID" value="HAB3925433.1"/>
    <property type="molecule type" value="Genomic_DNA"/>
</dbReference>
<evidence type="ECO:0000313" key="26">
    <source>
        <dbReference type="EMBL" id="HAB5841060.1"/>
    </source>
</evidence>
<dbReference type="EMBL" id="DAAGNY010000002">
    <property type="protein sequence ID" value="HAB3841010.1"/>
    <property type="molecule type" value="Genomic_DNA"/>
</dbReference>
<name>A0A2I5HKT5_SALDZ</name>
<dbReference type="InterPro" id="IPR000259">
    <property type="entry name" value="Adhesion_dom_fimbrial"/>
</dbReference>
<dbReference type="EMBL" id="DAAHCF010000267">
    <property type="protein sequence ID" value="HAB5480563.1"/>
    <property type="molecule type" value="Genomic_DNA"/>
</dbReference>
<dbReference type="Gene3D" id="2.60.40.1090">
    <property type="entry name" value="Fimbrial-type adhesion domain"/>
    <property type="match status" value="1"/>
</dbReference>
<evidence type="ECO:0000313" key="11">
    <source>
        <dbReference type="EMBL" id="HAB1993623.1"/>
    </source>
</evidence>
<reference evidence="8" key="4">
    <citation type="submission" date="2018-08" db="EMBL/GenBank/DDBJ databases">
        <authorList>
            <person name="Ashton P.M."/>
            <person name="Dallman T."/>
            <person name="Nair S."/>
            <person name="De Pinna E."/>
            <person name="Peters T."/>
            <person name="Grant K."/>
        </authorList>
    </citation>
    <scope>NUCLEOTIDE SEQUENCE [LARGE SCALE GENOMIC DNA]</scope>
    <source>
        <strain evidence="8">294779</strain>
    </source>
</reference>
<evidence type="ECO:0000313" key="28">
    <source>
        <dbReference type="EMBL" id="HAE1266526.1"/>
    </source>
</evidence>
<evidence type="ECO:0000313" key="22">
    <source>
        <dbReference type="EMBL" id="HAB4726236.1"/>
    </source>
</evidence>
<evidence type="ECO:0000313" key="10">
    <source>
        <dbReference type="EMBL" id="HAB1845534.1"/>
    </source>
</evidence>
<evidence type="ECO:0000313" key="13">
    <source>
        <dbReference type="EMBL" id="HAB2327242.1"/>
    </source>
</evidence>
<dbReference type="EMBL" id="DAAHAQ010000234">
    <property type="protein sequence ID" value="HAB5331943.1"/>
    <property type="molecule type" value="Genomic_DNA"/>
</dbReference>
<evidence type="ECO:0000313" key="23">
    <source>
        <dbReference type="EMBL" id="HAB5018513.1"/>
    </source>
</evidence>
<dbReference type="EMBL" id="DAAGXW010000026">
    <property type="protein sequence ID" value="HAB5018513.1"/>
    <property type="molecule type" value="Genomic_DNA"/>
</dbReference>
<evidence type="ECO:0000313" key="25">
    <source>
        <dbReference type="EMBL" id="HAB5480563.1"/>
    </source>
</evidence>
<organism evidence="7 33">
    <name type="scientific">Salmonella diarizonae</name>
    <dbReference type="NCBI Taxonomy" id="59204"/>
    <lineage>
        <taxon>Bacteria</taxon>
        <taxon>Pseudomonadati</taxon>
        <taxon>Pseudomonadota</taxon>
        <taxon>Gammaproteobacteria</taxon>
        <taxon>Enterobacterales</taxon>
        <taxon>Enterobacteriaceae</taxon>
        <taxon>Salmonella</taxon>
    </lineage>
</organism>
<dbReference type="Proteomes" id="UP000885362">
    <property type="component" value="Unassembled WGS sequence"/>
</dbReference>
<dbReference type="GO" id="GO:0043709">
    <property type="term" value="P:cell adhesion involved in single-species biofilm formation"/>
    <property type="evidence" value="ECO:0007669"/>
    <property type="project" value="TreeGrafter"/>
</dbReference>
<dbReference type="InterPro" id="IPR036937">
    <property type="entry name" value="Adhesion_dom_fimbrial_sf"/>
</dbReference>
<reference evidence="32 34" key="3">
    <citation type="submission" date="2018-06" db="EMBL/GenBank/DDBJ databases">
        <authorList>
            <consortium name="Pathogen Informatics"/>
            <person name="Doyle S."/>
        </authorList>
    </citation>
    <scope>NUCLEOTIDE SEQUENCE [LARGE SCALE GENOMIC DNA]</scope>
    <source>
        <strain evidence="32 34">NCTC10060</strain>
    </source>
</reference>
<feature type="domain" description="Fimbrial-type adhesion" evidence="6">
    <location>
        <begin position="37"/>
        <end position="202"/>
    </location>
</feature>
<dbReference type="EMBL" id="DAAGPC010000072">
    <property type="protein sequence ID" value="HAB3979880.1"/>
    <property type="molecule type" value="Genomic_DNA"/>
</dbReference>
<proteinExistence type="inferred from homology"/>
<dbReference type="RefSeq" id="WP_063390178.1">
    <property type="nucleotide sequence ID" value="NZ_CP011288.1"/>
</dbReference>
<evidence type="ECO:0000313" key="17">
    <source>
        <dbReference type="EMBL" id="HAB4052465.1"/>
    </source>
</evidence>
<dbReference type="EMBL" id="DAAQXJ010000112">
    <property type="protein sequence ID" value="HAE1266526.1"/>
    <property type="molecule type" value="Genomic_DNA"/>
</dbReference>
<dbReference type="EMBL" id="DAAHFA010000008">
    <property type="protein sequence ID" value="HAB5841060.1"/>
    <property type="molecule type" value="Genomic_DNA"/>
</dbReference>
<evidence type="ECO:0000256" key="3">
    <source>
        <dbReference type="ARBA" id="ARBA00022729"/>
    </source>
</evidence>
<dbReference type="InterPro" id="IPR050263">
    <property type="entry name" value="Bact_Fimbrial_Adh_Pro"/>
</dbReference>
<dbReference type="EMBL" id="DAAFYE010000069">
    <property type="protein sequence ID" value="HAB1993623.1"/>
    <property type="molecule type" value="Genomic_DNA"/>
</dbReference>
<evidence type="ECO:0000313" key="24">
    <source>
        <dbReference type="EMBL" id="HAB5331943.1"/>
    </source>
</evidence>
<evidence type="ECO:0000313" key="12">
    <source>
        <dbReference type="EMBL" id="HAB2186841.1"/>
    </source>
</evidence>
<dbReference type="EMBL" id="DAAQZP010000088">
    <property type="protein sequence ID" value="HAE1597282.1"/>
    <property type="molecule type" value="Genomic_DNA"/>
</dbReference>
<dbReference type="EMBL" id="DAAGTE010000100">
    <property type="protein sequence ID" value="HAB4458719.1"/>
    <property type="molecule type" value="Genomic_DNA"/>
</dbReference>
<evidence type="ECO:0000313" key="14">
    <source>
        <dbReference type="EMBL" id="HAB3841010.1"/>
    </source>
</evidence>
<dbReference type="PANTHER" id="PTHR33420:SF3">
    <property type="entry name" value="FIMBRIAL SUBUNIT ELFA"/>
    <property type="match status" value="1"/>
</dbReference>
<evidence type="ECO:0000313" key="31">
    <source>
        <dbReference type="EMBL" id="MIE71859.1"/>
    </source>
</evidence>
<evidence type="ECO:0000256" key="5">
    <source>
        <dbReference type="SAM" id="SignalP"/>
    </source>
</evidence>
<dbReference type="EMBL" id="UGXH01000003">
    <property type="protein sequence ID" value="SUG57169.1"/>
    <property type="molecule type" value="Genomic_DNA"/>
</dbReference>
<dbReference type="EMBL" id="DAAGVM010000174">
    <property type="protein sequence ID" value="HAB4726236.1"/>
    <property type="molecule type" value="Genomic_DNA"/>
</dbReference>
<evidence type="ECO:0000313" key="21">
    <source>
        <dbReference type="EMBL" id="HAB4721652.1"/>
    </source>
</evidence>
<evidence type="ECO:0000313" key="20">
    <source>
        <dbReference type="EMBL" id="HAB4675400.1"/>
    </source>
</evidence>
<evidence type="ECO:0000313" key="7">
    <source>
        <dbReference type="EMBL" id="ATW55881.1"/>
    </source>
</evidence>
<dbReference type="EMBL" id="DAAQZS010000003">
    <property type="protein sequence ID" value="HAE1473349.1"/>
    <property type="molecule type" value="Genomic_DNA"/>
</dbReference>
<dbReference type="Proteomes" id="UP000839735">
    <property type="component" value="Unassembled WGS sequence"/>
</dbReference>
<evidence type="ECO:0000313" key="30">
    <source>
        <dbReference type="EMBL" id="HAE1597282.1"/>
    </source>
</evidence>
<dbReference type="Proteomes" id="UP000254633">
    <property type="component" value="Unassembled WGS sequence"/>
</dbReference>
<reference evidence="9" key="2">
    <citation type="journal article" date="2018" name="Genome Biol.">
        <title>SKESA: strategic k-mer extension for scrupulous assemblies.</title>
        <authorList>
            <person name="Souvorov A."/>
            <person name="Agarwala R."/>
            <person name="Lipman D.J."/>
        </authorList>
    </citation>
    <scope>NUCLEOTIDE SEQUENCE</scope>
    <source>
        <strain evidence="27">11-1391</strain>
        <strain evidence="9">Salmonella enterica</strain>
    </source>
</reference>
<reference evidence="31" key="5">
    <citation type="submission" date="2018-08" db="EMBL/GenBank/DDBJ databases">
        <authorList>
            <consortium name="GenomeTrakr network: Whole genome sequencing for foodborne pathogen traceback"/>
        </authorList>
    </citation>
    <scope>NUCLEOTIDE SEQUENCE [LARGE SCALE GENOMIC DNA]</scope>
    <source>
        <strain evidence="31">FMA0132</strain>
    </source>
</reference>
<evidence type="ECO:0000313" key="8">
    <source>
        <dbReference type="EMBL" id="ECC3913161.1"/>
    </source>
</evidence>
<evidence type="ECO:0000259" key="6">
    <source>
        <dbReference type="Pfam" id="PF00419"/>
    </source>
</evidence>
<evidence type="ECO:0000313" key="15">
    <source>
        <dbReference type="EMBL" id="HAB3925433.1"/>
    </source>
</evidence>
<evidence type="ECO:0000256" key="1">
    <source>
        <dbReference type="ARBA" id="ARBA00004561"/>
    </source>
</evidence>
<dbReference type="EMBL" id="DAAFZM010000033">
    <property type="protein sequence ID" value="HAB2186841.1"/>
    <property type="molecule type" value="Genomic_DNA"/>
</dbReference>
<evidence type="ECO:0000313" key="34">
    <source>
        <dbReference type="Proteomes" id="UP000254633"/>
    </source>
</evidence>
<dbReference type="EMBL" id="CP023345">
    <property type="protein sequence ID" value="ATW55881.1"/>
    <property type="molecule type" value="Genomic_DNA"/>
</dbReference>
<evidence type="ECO:0000313" key="9">
    <source>
        <dbReference type="EMBL" id="HAB1776733.1"/>
    </source>
</evidence>
<evidence type="ECO:0000313" key="32">
    <source>
        <dbReference type="EMBL" id="SUG57169.1"/>
    </source>
</evidence>
<evidence type="ECO:0000313" key="27">
    <source>
        <dbReference type="EMBL" id="HAC6763660.1"/>
    </source>
</evidence>
<dbReference type="EMBL" id="DAAFWI010000021">
    <property type="protein sequence ID" value="HAB1776733.1"/>
    <property type="molecule type" value="Genomic_DNA"/>
</dbReference>
<dbReference type="SUPFAM" id="SSF49401">
    <property type="entry name" value="Bacterial adhesins"/>
    <property type="match status" value="1"/>
</dbReference>
<dbReference type="EMBL" id="DAAGVL010000034">
    <property type="protein sequence ID" value="HAB4721652.1"/>
    <property type="molecule type" value="Genomic_DNA"/>
</dbReference>
<dbReference type="EMBL" id="DAAGVB010000051">
    <property type="protein sequence ID" value="HAB4675400.1"/>
    <property type="molecule type" value="Genomic_DNA"/>
</dbReference>
<dbReference type="EMBL" id="DAAMII010000002">
    <property type="protein sequence ID" value="HAC6763660.1"/>
    <property type="molecule type" value="Genomic_DNA"/>
</dbReference>
<dbReference type="AlphaFoldDB" id="A0A2I5HKT5"/>
<evidence type="ECO:0000256" key="2">
    <source>
        <dbReference type="ARBA" id="ARBA00006671"/>
    </source>
</evidence>
<dbReference type="EMBL" id="DAAGPR010000100">
    <property type="protein sequence ID" value="HAB4052465.1"/>
    <property type="molecule type" value="Genomic_DNA"/>
</dbReference>
<keyword evidence="4" id="KW-0281">Fimbrium</keyword>
<feature type="chain" id="PRO_5036040952" evidence="5">
    <location>
        <begin position="30"/>
        <end position="203"/>
    </location>
</feature>
<dbReference type="GO" id="GO:0009289">
    <property type="term" value="C:pilus"/>
    <property type="evidence" value="ECO:0007669"/>
    <property type="project" value="UniProtKB-SubCell"/>
</dbReference>
<comment type="similarity">
    <text evidence="2">Belongs to the fimbrial protein family.</text>
</comment>
<dbReference type="EMBL" id="DAAGBA010000095">
    <property type="protein sequence ID" value="HAB2327242.1"/>
    <property type="molecule type" value="Genomic_DNA"/>
</dbReference>
<dbReference type="EMBL" id="RSHK01000025">
    <property type="protein sequence ID" value="MIE71859.1"/>
    <property type="molecule type" value="Genomic_DNA"/>
</dbReference>
<keyword evidence="3 5" id="KW-0732">Signal</keyword>
<sequence>MSKDYSAWYKVGCSLCVACAVLSSAGVIAADGDVGIITFTGGVTGETCKISNSTGSQSSNMTLVMPVVAKKDVESATIENGGVGRTPFDIELSGCATGISRAQVSFSSEEFANLTDGTLNNDTTIDDAAKNVNVVLFNNGNSQSSQVFIGRQDDTPQIVTLDNGSGVFSFAAAYVPGPQFNSDSNQIVPGKVHTNATFSITYY</sequence>
<gene>
    <name evidence="7" type="ORF">CNQ75_15950</name>
    <name evidence="8" type="ORF">CTQ69_03640</name>
    <name evidence="31" type="ORF">EL06_21160</name>
    <name evidence="27" type="ORF">G0D47_02915</name>
    <name evidence="28" type="ORF">G2916_18740</name>
    <name evidence="30" type="ORF">G2997_22225</name>
    <name evidence="29" type="ORF">G3A00_04890</name>
    <name evidence="23" type="ORF">GB016_18685</name>
    <name evidence="11" type="ORF">GB088_21305</name>
    <name evidence="25" type="ORF">GB236_22330</name>
    <name evidence="26" type="ORF">GB246_09445</name>
    <name evidence="13" type="ORF">GB337_20175</name>
    <name evidence="12" type="ORF">GB348_19890</name>
    <name evidence="24" type="ORF">GBS30_20365</name>
    <name evidence="15" type="ORF">GBV97_19055</name>
    <name evidence="14" type="ORF">GBW00_03085</name>
    <name evidence="16" type="ORF">GBX19_20510</name>
    <name evidence="9" type="ORF">GBY11_14545</name>
    <name evidence="18" type="ORF">GBY15_21415</name>
    <name evidence="17" type="ORF">GBY29_22380</name>
    <name evidence="19" type="ORF">GBY49_20840</name>
    <name evidence="10" type="ORF">GBZ10_03255</name>
    <name evidence="20" type="ORF">GBZ12_16530</name>
    <name evidence="21" type="ORF">GBZ37_20010</name>
    <name evidence="22" type="ORF">GBZ41_21430</name>
    <name evidence="32" type="ORF">NCTC10060_04373</name>
</gene>
<dbReference type="PANTHER" id="PTHR33420">
    <property type="entry name" value="FIMBRIAL SUBUNIT ELFA-RELATED"/>
    <property type="match status" value="1"/>
</dbReference>
<comment type="subcellular location">
    <subcellularLocation>
        <location evidence="1">Fimbrium</location>
    </subcellularLocation>
</comment>
<evidence type="ECO:0000313" key="18">
    <source>
        <dbReference type="EMBL" id="HAB4102157.1"/>
    </source>
</evidence>
<evidence type="ECO:0000313" key="29">
    <source>
        <dbReference type="EMBL" id="HAE1473349.1"/>
    </source>
</evidence>
<evidence type="ECO:0000256" key="4">
    <source>
        <dbReference type="ARBA" id="ARBA00023263"/>
    </source>
</evidence>
<dbReference type="EMBL" id="DAAGQE010000066">
    <property type="protein sequence ID" value="HAB4102157.1"/>
    <property type="molecule type" value="Genomic_DNA"/>
</dbReference>
<accession>A0A2I5HKT5</accession>
<reference evidence="9" key="6">
    <citation type="submission" date="2019-10" db="EMBL/GenBank/DDBJ databases">
        <authorList>
            <consortium name="NCBI Pathogen Detection Project"/>
        </authorList>
    </citation>
    <scope>NUCLEOTIDE SEQUENCE</scope>
    <source>
        <strain evidence="27">11-1391</strain>
        <strain evidence="9">Salmonella enterica</strain>
    </source>
</reference>
<dbReference type="EMBL" id="DAAFWY010000002">
    <property type="protein sequence ID" value="HAB1845534.1"/>
    <property type="molecule type" value="Genomic_DNA"/>
</dbReference>
<reference evidence="7 33" key="1">
    <citation type="submission" date="2017-09" db="EMBL/GenBank/DDBJ databases">
        <title>Complete genome of Salmonella enterica subsp. diarizonae isolated from stool of a patient with bacterial enteropathy.</title>
        <authorList>
            <person name="Zhou J."/>
            <person name="Chen Q."/>
            <person name="Guo L."/>
            <person name="Fan J."/>
        </authorList>
    </citation>
    <scope>NUCLEOTIDE SEQUENCE [LARGE SCALE GENOMIC DNA]</scope>
    <source>
        <strain evidence="7 33">HZS154</strain>
    </source>
</reference>
<dbReference type="Proteomes" id="UP000230639">
    <property type="component" value="Chromosome"/>
</dbReference>
<dbReference type="Pfam" id="PF00419">
    <property type="entry name" value="Fimbrial"/>
    <property type="match status" value="1"/>
</dbReference>